<gene>
    <name evidence="13" type="ORF">G6O67_000794</name>
</gene>
<dbReference type="GO" id="GO:0017005">
    <property type="term" value="F:3'-tyrosyl-DNA phosphodiesterase activity"/>
    <property type="evidence" value="ECO:0007669"/>
    <property type="project" value="TreeGrafter"/>
</dbReference>
<keyword evidence="5" id="KW-0378">Hydrolase</keyword>
<evidence type="ECO:0000256" key="10">
    <source>
        <dbReference type="PIRSR" id="PIRSR610347-2"/>
    </source>
</evidence>
<evidence type="ECO:0000256" key="7">
    <source>
        <dbReference type="ARBA" id="ARBA00023204"/>
    </source>
</evidence>
<dbReference type="GO" id="GO:0003690">
    <property type="term" value="F:double-stranded DNA binding"/>
    <property type="evidence" value="ECO:0007669"/>
    <property type="project" value="TreeGrafter"/>
</dbReference>
<dbReference type="EMBL" id="JAAVMX010000001">
    <property type="protein sequence ID" value="KAF4513531.1"/>
    <property type="molecule type" value="Genomic_DNA"/>
</dbReference>
<keyword evidence="3" id="KW-0540">Nuclease</keyword>
<reference evidence="13 14" key="1">
    <citation type="journal article" date="2020" name="Genome Biol. Evol.">
        <title>A new high-quality draft genome assembly of the Chinese cordyceps Ophiocordyceps sinensis.</title>
        <authorList>
            <person name="Shu R."/>
            <person name="Zhang J."/>
            <person name="Meng Q."/>
            <person name="Zhang H."/>
            <person name="Zhou G."/>
            <person name="Li M."/>
            <person name="Wu P."/>
            <person name="Zhao Y."/>
            <person name="Chen C."/>
            <person name="Qin Q."/>
        </authorList>
    </citation>
    <scope>NUCLEOTIDE SEQUENCE [LARGE SCALE GENOMIC DNA]</scope>
    <source>
        <strain evidence="13 14">IOZ07</strain>
    </source>
</reference>
<evidence type="ECO:0000256" key="6">
    <source>
        <dbReference type="ARBA" id="ARBA00022839"/>
    </source>
</evidence>
<keyword evidence="6" id="KW-0269">Exonuclease</keyword>
<evidence type="ECO:0000256" key="2">
    <source>
        <dbReference type="ARBA" id="ARBA00010205"/>
    </source>
</evidence>
<comment type="similarity">
    <text evidence="2">Belongs to the tyrosyl-DNA phosphodiesterase family.</text>
</comment>
<sequence length="487" mass="54099">MDAMECPLKRQRTDVAAPDSLSRSISPPHKRQRAPEKRVFTSPFQLTWIRDLPKESNQDALSLKDILGDRLIRECWQFNFLHHVPFVMDAFDPDIRHLVKVHIVHGFWKTDDPNRLMLSQEASEFSNVHLHSAPLPGMFGTHHSKMMILFRHDETAQVIIHTANMTAKDWTNMTNAVWRSPLLPLLDESSSAASEAPESAAFGSGHGFKSDLLRVPGKHDANAQPETAWGWAALKTRLQSITCRPGDSEIVVQISSLGTLGAKDDWLQNTLFDSLAAGGKGAAERPRFKVVFPTADEVARSLDGYASGGSIHTKIQSPQQAKQLGYLQPILHHWANDSRDGRGLPSGSDVLDGGRQRAAPHVKTYIRYNEKKTMDWALLTSANLSRQAWGEAADKSTGEMRIASWEIGVLVWPDLYGQDSVMVASFQSDTPGMGPETGAGVSSAMVGLRVPYSLPLQRYGPREIPWVASMNHTKPDCQGRIWEAQEY</sequence>
<feature type="region of interest" description="Disordered" evidence="12">
    <location>
        <begin position="1"/>
        <end position="36"/>
    </location>
</feature>
<dbReference type="GO" id="GO:0003697">
    <property type="term" value="F:single-stranded DNA binding"/>
    <property type="evidence" value="ECO:0007669"/>
    <property type="project" value="TreeGrafter"/>
</dbReference>
<evidence type="ECO:0000313" key="14">
    <source>
        <dbReference type="Proteomes" id="UP000557566"/>
    </source>
</evidence>
<dbReference type="Proteomes" id="UP000557566">
    <property type="component" value="Unassembled WGS sequence"/>
</dbReference>
<feature type="active site" description="Proton donor/acceptor" evidence="9">
    <location>
        <position position="361"/>
    </location>
</feature>
<keyword evidence="14" id="KW-1185">Reference proteome</keyword>
<evidence type="ECO:0000256" key="1">
    <source>
        <dbReference type="ARBA" id="ARBA00004123"/>
    </source>
</evidence>
<keyword evidence="4" id="KW-0227">DNA damage</keyword>
<evidence type="ECO:0000256" key="12">
    <source>
        <dbReference type="SAM" id="MobiDB-lite"/>
    </source>
</evidence>
<dbReference type="OrthoDB" id="47785at2759"/>
<dbReference type="Gene3D" id="3.30.870.10">
    <property type="entry name" value="Endonuclease Chain A"/>
    <property type="match status" value="2"/>
</dbReference>
<dbReference type="InterPro" id="IPR010347">
    <property type="entry name" value="Tdp1"/>
</dbReference>
<dbReference type="GO" id="GO:0004527">
    <property type="term" value="F:exonuclease activity"/>
    <property type="evidence" value="ECO:0007669"/>
    <property type="project" value="UniProtKB-KW"/>
</dbReference>
<accession>A0A8H4VAD1</accession>
<dbReference type="AlphaFoldDB" id="A0A8H4VAD1"/>
<evidence type="ECO:0008006" key="15">
    <source>
        <dbReference type="Google" id="ProtNLM"/>
    </source>
</evidence>
<evidence type="ECO:0000256" key="4">
    <source>
        <dbReference type="ARBA" id="ARBA00022763"/>
    </source>
</evidence>
<keyword evidence="7" id="KW-0234">DNA repair</keyword>
<protein>
    <recommendedName>
        <fullName evidence="15">Tyrosyl-DNA phosphodiesterase 1</fullName>
    </recommendedName>
</protein>
<feature type="site" description="Interaction with DNA" evidence="11">
    <location>
        <position position="385"/>
    </location>
</feature>
<evidence type="ECO:0000256" key="11">
    <source>
        <dbReference type="PIRSR" id="PIRSR610347-3"/>
    </source>
</evidence>
<evidence type="ECO:0000256" key="9">
    <source>
        <dbReference type="PIRSR" id="PIRSR610347-1"/>
    </source>
</evidence>
<feature type="active site" description="Nucleophile" evidence="9">
    <location>
        <position position="143"/>
    </location>
</feature>
<dbReference type="PANTHER" id="PTHR12415">
    <property type="entry name" value="TYROSYL-DNA PHOSPHODIESTERASE 1"/>
    <property type="match status" value="1"/>
</dbReference>
<feature type="binding site" evidence="10">
    <location>
        <position position="363"/>
    </location>
    <ligand>
        <name>substrate</name>
    </ligand>
</feature>
<dbReference type="CDD" id="cd09123">
    <property type="entry name" value="PLDc_Tdp1_2"/>
    <property type="match status" value="1"/>
</dbReference>
<evidence type="ECO:0000256" key="3">
    <source>
        <dbReference type="ARBA" id="ARBA00022722"/>
    </source>
</evidence>
<dbReference type="Pfam" id="PF06087">
    <property type="entry name" value="Tyr-DNA_phospho"/>
    <property type="match status" value="2"/>
</dbReference>
<dbReference type="PANTHER" id="PTHR12415:SF0">
    <property type="entry name" value="TYROSYL-DNA PHOSPHODIESTERASE 1"/>
    <property type="match status" value="1"/>
</dbReference>
<evidence type="ECO:0000313" key="13">
    <source>
        <dbReference type="EMBL" id="KAF4513531.1"/>
    </source>
</evidence>
<comment type="subcellular location">
    <subcellularLocation>
        <location evidence="1">Nucleus</location>
    </subcellularLocation>
</comment>
<comment type="caution">
    <text evidence="13">The sequence shown here is derived from an EMBL/GenBank/DDBJ whole genome shotgun (WGS) entry which is preliminary data.</text>
</comment>
<evidence type="ECO:0000256" key="8">
    <source>
        <dbReference type="ARBA" id="ARBA00023242"/>
    </source>
</evidence>
<feature type="binding site" evidence="10">
    <location>
        <position position="145"/>
    </location>
    <ligand>
        <name>substrate</name>
    </ligand>
</feature>
<name>A0A8H4VAD1_9HYPO</name>
<dbReference type="GO" id="GO:0006281">
    <property type="term" value="P:DNA repair"/>
    <property type="evidence" value="ECO:0007669"/>
    <property type="project" value="UniProtKB-KW"/>
</dbReference>
<evidence type="ECO:0000256" key="5">
    <source>
        <dbReference type="ARBA" id="ARBA00022801"/>
    </source>
</evidence>
<dbReference type="GO" id="GO:0005634">
    <property type="term" value="C:nucleus"/>
    <property type="evidence" value="ECO:0007669"/>
    <property type="project" value="UniProtKB-SubCell"/>
</dbReference>
<organism evidence="13 14">
    <name type="scientific">Ophiocordyceps sinensis</name>
    <dbReference type="NCBI Taxonomy" id="72228"/>
    <lineage>
        <taxon>Eukaryota</taxon>
        <taxon>Fungi</taxon>
        <taxon>Dikarya</taxon>
        <taxon>Ascomycota</taxon>
        <taxon>Pezizomycotina</taxon>
        <taxon>Sordariomycetes</taxon>
        <taxon>Hypocreomycetidae</taxon>
        <taxon>Hypocreales</taxon>
        <taxon>Ophiocordycipitaceae</taxon>
        <taxon>Ophiocordyceps</taxon>
    </lineage>
</organism>
<dbReference type="SUPFAM" id="SSF56024">
    <property type="entry name" value="Phospholipase D/nuclease"/>
    <property type="match status" value="2"/>
</dbReference>
<proteinExistence type="inferred from homology"/>
<dbReference type="FunFam" id="3.30.870.10:FF:000038">
    <property type="entry name" value="Probable tyrosyl-DNA phosphodiesterase"/>
    <property type="match status" value="1"/>
</dbReference>
<keyword evidence="8" id="KW-0539">Nucleus</keyword>